<dbReference type="Pfam" id="PF13607">
    <property type="entry name" value="Succ_CoA_lig"/>
    <property type="match status" value="1"/>
</dbReference>
<dbReference type="EMBL" id="FQZU01000009">
    <property type="protein sequence ID" value="SHJ60258.1"/>
    <property type="molecule type" value="Genomic_DNA"/>
</dbReference>
<dbReference type="PANTHER" id="PTHR43334">
    <property type="entry name" value="ACETATE--COA LIGASE [ADP-FORMING]"/>
    <property type="match status" value="1"/>
</dbReference>
<dbReference type="GO" id="GO:0016874">
    <property type="term" value="F:ligase activity"/>
    <property type="evidence" value="ECO:0007669"/>
    <property type="project" value="UniProtKB-KW"/>
</dbReference>
<feature type="domain" description="ATP-grasp" evidence="5">
    <location>
        <begin position="495"/>
        <end position="531"/>
    </location>
</feature>
<name>A0A1M6KMH1_9BACT</name>
<keyword evidence="2 4" id="KW-0547">Nucleotide-binding</keyword>
<evidence type="ECO:0000256" key="4">
    <source>
        <dbReference type="PROSITE-ProRule" id="PRU00409"/>
    </source>
</evidence>
<dbReference type="GO" id="GO:0046872">
    <property type="term" value="F:metal ion binding"/>
    <property type="evidence" value="ECO:0007669"/>
    <property type="project" value="InterPro"/>
</dbReference>
<dbReference type="GO" id="GO:0016740">
    <property type="term" value="F:transferase activity"/>
    <property type="evidence" value="ECO:0007669"/>
    <property type="project" value="UniProtKB-KW"/>
</dbReference>
<keyword evidence="6" id="KW-0808">Transferase</keyword>
<dbReference type="Pfam" id="PF13549">
    <property type="entry name" value="ATP-grasp_5"/>
    <property type="match status" value="1"/>
</dbReference>
<dbReference type="InterPro" id="IPR013815">
    <property type="entry name" value="ATP_grasp_subdomain_1"/>
</dbReference>
<dbReference type="Pfam" id="PF13380">
    <property type="entry name" value="CoA_binding_2"/>
    <property type="match status" value="1"/>
</dbReference>
<dbReference type="InterPro" id="IPR003781">
    <property type="entry name" value="CoA-bd"/>
</dbReference>
<evidence type="ECO:0000256" key="2">
    <source>
        <dbReference type="ARBA" id="ARBA00022741"/>
    </source>
</evidence>
<evidence type="ECO:0000313" key="6">
    <source>
        <dbReference type="EMBL" id="SHJ60258.1"/>
    </source>
</evidence>
<evidence type="ECO:0000259" key="5">
    <source>
        <dbReference type="PROSITE" id="PS50975"/>
    </source>
</evidence>
<sequence>MSLEAFFTPRGVAVIGATNKPKGGLAIVVNLVKGFKGGIYPVNPGYESILDLKCYPSVKDVPDPVDLAILFVPGKAVQKMVDECGERGIRAVMIQSAGFSETGPEGKALQDEVDSIAKRHGIRVWGPNCLGMVDSVNQNVFSFAAPTMWDVGHIPGNVSLIVQSGMLAGGFLIDNMSHGTMGMSKVCSIGNKCDVDECDLLEYLISDPDTQAIGMYLEAIPRGRRFAELCRQSPKPIVVLKGGTSTAGAKAAASHTASMAGDGAIVSGVLAQCGVVEARDFKQMLDICRAFGISPEMPPDMQGRTAILTYSGGAGIMAADFVENFGLEVAELSQESKEAMAQVYPDWMPVANPVDLWPSVEKNGAVKTFTTAMKAVCSDPGVDMIFLHLHASGGLLVMDVGELIDMAKEAGKPIFCWLIGQMEPARDMHILAQRLGAPTYRELSRAVESMSTVLGWYKGRAAAPCGVDFKPEPVKARCRALLDGKQGALDEHASKQVLAAAGIPVVEEILADNPEQAVAAAEKLGYPVVMKGLAPGMIHKTEQGLVRLNIGAGQEASRTFEDLMSAMDGQGKVLVQQQAEIDMEIIAGLVKDPQFGPCVMCGLGGVYAEVLNDAVFAMAPLDMDGALALIGRLKNQRMLDGFRGAAPVDRMALAEILVRLGALGMELDAVRELDINPLVISGGKPLAVDASIIL</sequence>
<dbReference type="InterPro" id="IPR011761">
    <property type="entry name" value="ATP-grasp"/>
</dbReference>
<dbReference type="Gene3D" id="3.30.470.20">
    <property type="entry name" value="ATP-grasp fold, B domain"/>
    <property type="match status" value="1"/>
</dbReference>
<protein>
    <submittedName>
        <fullName evidence="6">Acetyltransferase</fullName>
    </submittedName>
</protein>
<dbReference type="SUPFAM" id="SSF56059">
    <property type="entry name" value="Glutathione synthetase ATP-binding domain-like"/>
    <property type="match status" value="1"/>
</dbReference>
<dbReference type="RefSeq" id="WP_073475299.1">
    <property type="nucleotide sequence ID" value="NZ_FQZU01000009.1"/>
</dbReference>
<accession>A0A1M6KMH1</accession>
<dbReference type="PANTHER" id="PTHR43334:SF1">
    <property type="entry name" value="3-HYDROXYPROPIONATE--COA LIGASE [ADP-FORMING]"/>
    <property type="match status" value="1"/>
</dbReference>
<evidence type="ECO:0000313" key="7">
    <source>
        <dbReference type="Proteomes" id="UP000183994"/>
    </source>
</evidence>
<dbReference type="InterPro" id="IPR051538">
    <property type="entry name" value="Acyl-CoA_Synth/Transferase"/>
</dbReference>
<organism evidence="6 7">
    <name type="scientific">Desulfatibacillum alkenivorans DSM 16219</name>
    <dbReference type="NCBI Taxonomy" id="1121393"/>
    <lineage>
        <taxon>Bacteria</taxon>
        <taxon>Pseudomonadati</taxon>
        <taxon>Thermodesulfobacteriota</taxon>
        <taxon>Desulfobacteria</taxon>
        <taxon>Desulfobacterales</taxon>
        <taxon>Desulfatibacillaceae</taxon>
        <taxon>Desulfatibacillum</taxon>
    </lineage>
</organism>
<gene>
    <name evidence="6" type="ORF">SAMN02745216_01944</name>
</gene>
<dbReference type="InterPro" id="IPR036291">
    <property type="entry name" value="NAD(P)-bd_dom_sf"/>
</dbReference>
<dbReference type="Gene3D" id="3.40.50.720">
    <property type="entry name" value="NAD(P)-binding Rossmann-like Domain"/>
    <property type="match status" value="1"/>
</dbReference>
<dbReference type="Proteomes" id="UP000183994">
    <property type="component" value="Unassembled WGS sequence"/>
</dbReference>
<keyword evidence="7" id="KW-1185">Reference proteome</keyword>
<dbReference type="STRING" id="1121393.SAMN02745216_01944"/>
<dbReference type="Gene3D" id="3.30.1490.20">
    <property type="entry name" value="ATP-grasp fold, A domain"/>
    <property type="match status" value="1"/>
</dbReference>
<dbReference type="AlphaFoldDB" id="A0A1M6KMH1"/>
<keyword evidence="1" id="KW-0436">Ligase</keyword>
<dbReference type="OrthoDB" id="9791027at2"/>
<dbReference type="InterPro" id="IPR032875">
    <property type="entry name" value="Succ_CoA_lig_flav_dom"/>
</dbReference>
<dbReference type="SMART" id="SM00881">
    <property type="entry name" value="CoA_binding"/>
    <property type="match status" value="1"/>
</dbReference>
<dbReference type="Gene3D" id="3.40.50.261">
    <property type="entry name" value="Succinyl-CoA synthetase domains"/>
    <property type="match status" value="2"/>
</dbReference>
<reference evidence="7" key="1">
    <citation type="submission" date="2016-11" db="EMBL/GenBank/DDBJ databases">
        <authorList>
            <person name="Varghese N."/>
            <person name="Submissions S."/>
        </authorList>
    </citation>
    <scope>NUCLEOTIDE SEQUENCE [LARGE SCALE GENOMIC DNA]</scope>
    <source>
        <strain evidence="7">DSM 16219</strain>
    </source>
</reference>
<dbReference type="PROSITE" id="PS50975">
    <property type="entry name" value="ATP_GRASP"/>
    <property type="match status" value="1"/>
</dbReference>
<dbReference type="InterPro" id="IPR016102">
    <property type="entry name" value="Succinyl-CoA_synth-like"/>
</dbReference>
<evidence type="ECO:0000256" key="3">
    <source>
        <dbReference type="ARBA" id="ARBA00022840"/>
    </source>
</evidence>
<dbReference type="SUPFAM" id="SSF52210">
    <property type="entry name" value="Succinyl-CoA synthetase domains"/>
    <property type="match status" value="2"/>
</dbReference>
<evidence type="ECO:0000256" key="1">
    <source>
        <dbReference type="ARBA" id="ARBA00022598"/>
    </source>
</evidence>
<dbReference type="GO" id="GO:0005524">
    <property type="term" value="F:ATP binding"/>
    <property type="evidence" value="ECO:0007669"/>
    <property type="project" value="UniProtKB-UniRule"/>
</dbReference>
<keyword evidence="3 4" id="KW-0067">ATP-binding</keyword>
<proteinExistence type="predicted"/>
<dbReference type="SUPFAM" id="SSF51735">
    <property type="entry name" value="NAD(P)-binding Rossmann-fold domains"/>
    <property type="match status" value="1"/>
</dbReference>